<dbReference type="STRING" id="394096.DB31_5023"/>
<dbReference type="AlphaFoldDB" id="A0A085WQL8"/>
<gene>
    <name evidence="2" type="ORF">DB31_5023</name>
</gene>
<dbReference type="Proteomes" id="UP000028725">
    <property type="component" value="Unassembled WGS sequence"/>
</dbReference>
<dbReference type="EMBL" id="JMCB01000003">
    <property type="protein sequence ID" value="KFE69981.1"/>
    <property type="molecule type" value="Genomic_DNA"/>
</dbReference>
<feature type="region of interest" description="Disordered" evidence="1">
    <location>
        <begin position="1"/>
        <end position="117"/>
    </location>
</feature>
<sequence>MVTLTSPALAQTPEPAAEPAQAPPAVQAAEPKAPPPAPAAEAKPTPSEAKPPPAEPQPTAPVPAAPAPAPKPAPAAAAPAPTAAPAPAPKPQAAPPAPAAAAAPVPEKKDDAETYRREQVKSEARFILENLITGDARRAAGELTYPFQLEDKRYNTPEELVAAWVKQLRTKRTDLMNLYDIEVLSMAEMEKKYGKPPARLGLGSLRDPDIYLAVGNLSGHAAILLFRAPIGTPPKAFAYTD</sequence>
<keyword evidence="3" id="KW-1185">Reference proteome</keyword>
<feature type="compositionally biased region" description="Pro residues" evidence="1">
    <location>
        <begin position="49"/>
        <end position="73"/>
    </location>
</feature>
<protein>
    <submittedName>
        <fullName evidence="2">Uncharacterized protein</fullName>
    </submittedName>
</protein>
<feature type="compositionally biased region" description="Pro residues" evidence="1">
    <location>
        <begin position="82"/>
        <end position="98"/>
    </location>
</feature>
<feature type="compositionally biased region" description="Low complexity" evidence="1">
    <location>
        <begin position="39"/>
        <end position="48"/>
    </location>
</feature>
<reference evidence="2 3" key="1">
    <citation type="submission" date="2014-04" db="EMBL/GenBank/DDBJ databases">
        <title>Genome assembly of Hyalangium minutum DSM 14724.</title>
        <authorList>
            <person name="Sharma G."/>
            <person name="Subramanian S."/>
        </authorList>
    </citation>
    <scope>NUCLEOTIDE SEQUENCE [LARGE SCALE GENOMIC DNA]</scope>
    <source>
        <strain evidence="2 3">DSM 14724</strain>
    </source>
</reference>
<comment type="caution">
    <text evidence="2">The sequence shown here is derived from an EMBL/GenBank/DDBJ whole genome shotgun (WGS) entry which is preliminary data.</text>
</comment>
<accession>A0A085WQL8</accession>
<feature type="compositionally biased region" description="Low complexity" evidence="1">
    <location>
        <begin position="7"/>
        <end position="31"/>
    </location>
</feature>
<name>A0A085WQL8_9BACT</name>
<evidence type="ECO:0000313" key="3">
    <source>
        <dbReference type="Proteomes" id="UP000028725"/>
    </source>
</evidence>
<organism evidence="2 3">
    <name type="scientific">Hyalangium minutum</name>
    <dbReference type="NCBI Taxonomy" id="394096"/>
    <lineage>
        <taxon>Bacteria</taxon>
        <taxon>Pseudomonadati</taxon>
        <taxon>Myxococcota</taxon>
        <taxon>Myxococcia</taxon>
        <taxon>Myxococcales</taxon>
        <taxon>Cystobacterineae</taxon>
        <taxon>Archangiaceae</taxon>
        <taxon>Hyalangium</taxon>
    </lineage>
</organism>
<dbReference type="PRINTS" id="PR01217">
    <property type="entry name" value="PRICHEXTENSN"/>
</dbReference>
<evidence type="ECO:0000313" key="2">
    <source>
        <dbReference type="EMBL" id="KFE69981.1"/>
    </source>
</evidence>
<feature type="compositionally biased region" description="Basic and acidic residues" evidence="1">
    <location>
        <begin position="106"/>
        <end position="117"/>
    </location>
</feature>
<proteinExistence type="predicted"/>
<evidence type="ECO:0000256" key="1">
    <source>
        <dbReference type="SAM" id="MobiDB-lite"/>
    </source>
</evidence>